<dbReference type="Pfam" id="PF14226">
    <property type="entry name" value="DIOX_N"/>
    <property type="match status" value="1"/>
</dbReference>
<accession>A0A3P3Y573</accession>
<gene>
    <name evidence="7" type="ORF">PLBR_LOCUS2531</name>
</gene>
<reference evidence="7 8" key="1">
    <citation type="submission" date="2018-03" db="EMBL/GenBank/DDBJ databases">
        <authorList>
            <person name="Fogelqvist J."/>
        </authorList>
    </citation>
    <scope>NUCLEOTIDE SEQUENCE [LARGE SCALE GENOMIC DNA]</scope>
</reference>
<keyword evidence="2" id="KW-0479">Metal-binding</keyword>
<feature type="domain" description="Isopenicillin N synthase-like Fe(2+) 2OG dioxygenase" evidence="5">
    <location>
        <begin position="218"/>
        <end position="307"/>
    </location>
</feature>
<evidence type="ECO:0000256" key="1">
    <source>
        <dbReference type="ARBA" id="ARBA00008056"/>
    </source>
</evidence>
<keyword evidence="4" id="KW-0408">Iron</keyword>
<geneLocation type="mitochondrion" evidence="7"/>
<dbReference type="PANTHER" id="PTHR10209">
    <property type="entry name" value="OXIDOREDUCTASE, 2OG-FE II OXYGENASE FAMILY PROTEIN"/>
    <property type="match status" value="1"/>
</dbReference>
<dbReference type="InterPro" id="IPR026992">
    <property type="entry name" value="DIOX_N"/>
</dbReference>
<dbReference type="SUPFAM" id="SSF51197">
    <property type="entry name" value="Clavaminate synthase-like"/>
    <property type="match status" value="1"/>
</dbReference>
<evidence type="ECO:0000256" key="3">
    <source>
        <dbReference type="ARBA" id="ARBA00023002"/>
    </source>
</evidence>
<dbReference type="InterPro" id="IPR044861">
    <property type="entry name" value="IPNS-like_FE2OG_OXY"/>
</dbReference>
<evidence type="ECO:0000259" key="6">
    <source>
        <dbReference type="Pfam" id="PF14226"/>
    </source>
</evidence>
<dbReference type="GO" id="GO:0016491">
    <property type="term" value="F:oxidoreductase activity"/>
    <property type="evidence" value="ECO:0007669"/>
    <property type="project" value="UniProtKB-KW"/>
</dbReference>
<name>A0A3P3Y573_PLABS</name>
<dbReference type="Proteomes" id="UP000290189">
    <property type="component" value="Unassembled WGS sequence"/>
</dbReference>
<dbReference type="EMBL" id="OVEO01000004">
    <property type="protein sequence ID" value="SPQ95316.1"/>
    <property type="molecule type" value="Genomic_DNA"/>
</dbReference>
<evidence type="ECO:0000259" key="5">
    <source>
        <dbReference type="Pfam" id="PF03171"/>
    </source>
</evidence>
<keyword evidence="7" id="KW-0496">Mitochondrion</keyword>
<evidence type="ECO:0000256" key="4">
    <source>
        <dbReference type="ARBA" id="ARBA00023004"/>
    </source>
</evidence>
<dbReference type="Gene3D" id="2.60.120.330">
    <property type="entry name" value="B-lactam Antibiotic, Isopenicillin N Synthase, Chain"/>
    <property type="match status" value="1"/>
</dbReference>
<dbReference type="InterPro" id="IPR027443">
    <property type="entry name" value="IPNS-like_sf"/>
</dbReference>
<sequence length="353" mass="39354">MSRALDVVIPVVDIQPFLSGGDGQSLSDACKEVARSLQQYGVIIIKDPRVTEADNDVFVDMMERYYEQPNEFKKEDERPELHYQVGVTPSTKERARDHCQRFRNDANMDMPVTVCPPGADPKWRYFWRVGERPAETSFASLNAEQVVPARFPEWPSVMDRWGSLMLDAVKATARMAAIGFGLPDDTFASYLEFGPHLLAPTGSDLSRHNAIGTAFASVHYDLNFLTIHGRSRFPGLFIWLRDGRRVMVRVPPNCLLLQAGKQFEWLTGGEVLAGFHEVVVCDATLDAVAAAKSAGRSLWRVSSTLFSHVASDRTLQPLVGFPQTTDKYPPVLAGAQVQDELRAIKLADDRQDA</sequence>
<evidence type="ECO:0000313" key="7">
    <source>
        <dbReference type="EMBL" id="SPQ95316.1"/>
    </source>
</evidence>
<dbReference type="Pfam" id="PF03171">
    <property type="entry name" value="2OG-FeII_Oxy"/>
    <property type="match status" value="1"/>
</dbReference>
<organism evidence="7 8">
    <name type="scientific">Plasmodiophora brassicae</name>
    <name type="common">Clubroot disease agent</name>
    <dbReference type="NCBI Taxonomy" id="37360"/>
    <lineage>
        <taxon>Eukaryota</taxon>
        <taxon>Sar</taxon>
        <taxon>Rhizaria</taxon>
        <taxon>Endomyxa</taxon>
        <taxon>Phytomyxea</taxon>
        <taxon>Plasmodiophorida</taxon>
        <taxon>Plasmodiophoridae</taxon>
        <taxon>Plasmodiophora</taxon>
    </lineage>
</organism>
<dbReference type="AlphaFoldDB" id="A0A3P3Y573"/>
<proteinExistence type="inferred from homology"/>
<dbReference type="PANTHER" id="PTHR10209:SF874">
    <property type="entry name" value="2-OXOGLUTARATE (2OG) AND FE(II)-DEPENDENT OXYGENASE SUPERFAMILY PROTEIN"/>
    <property type="match status" value="1"/>
</dbReference>
<dbReference type="GO" id="GO:0046872">
    <property type="term" value="F:metal ion binding"/>
    <property type="evidence" value="ECO:0007669"/>
    <property type="project" value="UniProtKB-KW"/>
</dbReference>
<protein>
    <submittedName>
        <fullName evidence="7">Uncharacterized protein</fullName>
    </submittedName>
</protein>
<keyword evidence="3" id="KW-0560">Oxidoreductase</keyword>
<evidence type="ECO:0000313" key="8">
    <source>
        <dbReference type="Proteomes" id="UP000290189"/>
    </source>
</evidence>
<evidence type="ECO:0000256" key="2">
    <source>
        <dbReference type="ARBA" id="ARBA00022723"/>
    </source>
</evidence>
<comment type="similarity">
    <text evidence="1">Belongs to the iron/ascorbate-dependent oxidoreductase family.</text>
</comment>
<feature type="domain" description="Non-haem dioxygenase N-terminal" evidence="6">
    <location>
        <begin position="9"/>
        <end position="132"/>
    </location>
</feature>